<sequence length="182" mass="18936">MTYFSDLHTYLHQSSLLIQAYPTTRITTKYSLPRKPNPKSRSKSKQTEQEPTQAEGTNGTAPAQSQAKRDPSAVLTLKTFHPESGICLKYRTDKAAEVGRLLAGLGRLAKGEVIEIPSTTSAQIPATDGAVADKMDIDSVAGFAVPKPGDSTVAAPPAATQTTGAGAGGGGGGKGKKKKGKK</sequence>
<feature type="region of interest" description="Disordered" evidence="1">
    <location>
        <begin position="147"/>
        <end position="182"/>
    </location>
</feature>
<dbReference type="RefSeq" id="XP_016232196.1">
    <property type="nucleotide sequence ID" value="XM_016383573.1"/>
</dbReference>
<feature type="domain" description="SRP9" evidence="2">
    <location>
        <begin position="5"/>
        <end position="110"/>
    </location>
</feature>
<gene>
    <name evidence="3" type="ORF">PV08_09254</name>
</gene>
<dbReference type="InterPro" id="IPR039914">
    <property type="entry name" value="SRP9-like"/>
</dbReference>
<evidence type="ECO:0000259" key="2">
    <source>
        <dbReference type="Pfam" id="PF05486"/>
    </source>
</evidence>
<reference evidence="3 4" key="1">
    <citation type="submission" date="2015-01" db="EMBL/GenBank/DDBJ databases">
        <title>The Genome Sequence of Exophiala spinifera CBS89968.</title>
        <authorList>
            <consortium name="The Broad Institute Genomics Platform"/>
            <person name="Cuomo C."/>
            <person name="de Hoog S."/>
            <person name="Gorbushina A."/>
            <person name="Stielow B."/>
            <person name="Teixiera M."/>
            <person name="Abouelleil A."/>
            <person name="Chapman S.B."/>
            <person name="Priest M."/>
            <person name="Young S.K."/>
            <person name="Wortman J."/>
            <person name="Nusbaum C."/>
            <person name="Birren B."/>
        </authorList>
    </citation>
    <scope>NUCLEOTIDE SEQUENCE [LARGE SCALE GENOMIC DNA]</scope>
    <source>
        <strain evidence="3 4">CBS 89968</strain>
    </source>
</reference>
<dbReference type="PANTHER" id="PTHR12834:SF12">
    <property type="entry name" value="SIGNAL RECOGNITION PARTICLE 9 KDA PROTEIN"/>
    <property type="match status" value="1"/>
</dbReference>
<evidence type="ECO:0000313" key="4">
    <source>
        <dbReference type="Proteomes" id="UP000053328"/>
    </source>
</evidence>
<dbReference type="GO" id="GO:0005786">
    <property type="term" value="C:signal recognition particle, endoplasmic reticulum targeting"/>
    <property type="evidence" value="ECO:0007669"/>
    <property type="project" value="TreeGrafter"/>
</dbReference>
<dbReference type="EMBL" id="KN847498">
    <property type="protein sequence ID" value="KIW11980.1"/>
    <property type="molecule type" value="Genomic_DNA"/>
</dbReference>
<dbReference type="AlphaFoldDB" id="A0A0D2AZY4"/>
<accession>A0A0D2AZY4</accession>
<dbReference type="STRING" id="91928.A0A0D2AZY4"/>
<dbReference type="OrthoDB" id="5419752at2759"/>
<dbReference type="PANTHER" id="PTHR12834">
    <property type="entry name" value="SIGNAL RECOGNITION PARTICLE 9 KDA PROTEIN"/>
    <property type="match status" value="1"/>
</dbReference>
<organism evidence="3 4">
    <name type="scientific">Exophiala spinifera</name>
    <dbReference type="NCBI Taxonomy" id="91928"/>
    <lineage>
        <taxon>Eukaryota</taxon>
        <taxon>Fungi</taxon>
        <taxon>Dikarya</taxon>
        <taxon>Ascomycota</taxon>
        <taxon>Pezizomycotina</taxon>
        <taxon>Eurotiomycetes</taxon>
        <taxon>Chaetothyriomycetidae</taxon>
        <taxon>Chaetothyriales</taxon>
        <taxon>Herpotrichiellaceae</taxon>
        <taxon>Exophiala</taxon>
    </lineage>
</organism>
<dbReference type="GeneID" id="27336337"/>
<keyword evidence="4" id="KW-1185">Reference proteome</keyword>
<dbReference type="InterPro" id="IPR039432">
    <property type="entry name" value="SRP9_dom"/>
</dbReference>
<feature type="region of interest" description="Disordered" evidence="1">
    <location>
        <begin position="28"/>
        <end position="72"/>
    </location>
</feature>
<dbReference type="VEuPathDB" id="FungiDB:PV08_09254"/>
<proteinExistence type="predicted"/>
<dbReference type="Pfam" id="PF05486">
    <property type="entry name" value="SRP9-21"/>
    <property type="match status" value="1"/>
</dbReference>
<feature type="compositionally biased region" description="Polar residues" evidence="1">
    <location>
        <begin position="49"/>
        <end position="66"/>
    </location>
</feature>
<evidence type="ECO:0000313" key="3">
    <source>
        <dbReference type="EMBL" id="KIW11980.1"/>
    </source>
</evidence>
<dbReference type="HOGENOM" id="CLU_096859_0_0_1"/>
<name>A0A0D2AZY4_9EURO</name>
<dbReference type="Proteomes" id="UP000053328">
    <property type="component" value="Unassembled WGS sequence"/>
</dbReference>
<evidence type="ECO:0000256" key="1">
    <source>
        <dbReference type="SAM" id="MobiDB-lite"/>
    </source>
</evidence>
<protein>
    <recommendedName>
        <fullName evidence="2">SRP9 domain-containing protein</fullName>
    </recommendedName>
</protein>
<dbReference type="GO" id="GO:0006614">
    <property type="term" value="P:SRP-dependent cotranslational protein targeting to membrane"/>
    <property type="evidence" value="ECO:0007669"/>
    <property type="project" value="InterPro"/>
</dbReference>
<feature type="compositionally biased region" description="Low complexity" evidence="1">
    <location>
        <begin position="152"/>
        <end position="164"/>
    </location>
</feature>